<dbReference type="InterPro" id="IPR013099">
    <property type="entry name" value="K_chnl_dom"/>
</dbReference>
<dbReference type="InterPro" id="IPR050721">
    <property type="entry name" value="Trk_Ktr_HKT_K-transport"/>
</dbReference>
<evidence type="ECO:0000313" key="4">
    <source>
        <dbReference type="EMBL" id="MBB5709000.1"/>
    </source>
</evidence>
<keyword evidence="2" id="KW-0812">Transmembrane</keyword>
<organism evidence="4 5">
    <name type="scientific">Sphingomonas xinjiangensis</name>
    <dbReference type="NCBI Taxonomy" id="643568"/>
    <lineage>
        <taxon>Bacteria</taxon>
        <taxon>Pseudomonadati</taxon>
        <taxon>Pseudomonadota</taxon>
        <taxon>Alphaproteobacteria</taxon>
        <taxon>Sphingomonadales</taxon>
        <taxon>Sphingomonadaceae</taxon>
        <taxon>Sphingomonas</taxon>
    </lineage>
</organism>
<dbReference type="InterPro" id="IPR036291">
    <property type="entry name" value="NAD(P)-bd_dom_sf"/>
</dbReference>
<dbReference type="Gene3D" id="1.10.287.70">
    <property type="match status" value="1"/>
</dbReference>
<comment type="subcellular location">
    <subcellularLocation>
        <location evidence="1">Cell membrane</location>
        <topology evidence="1">Multi-pass membrane protein</topology>
    </subcellularLocation>
</comment>
<dbReference type="AlphaFoldDB" id="A0A840YJM3"/>
<dbReference type="PANTHER" id="PTHR43833">
    <property type="entry name" value="POTASSIUM CHANNEL PROTEIN 2-RELATED-RELATED"/>
    <property type="match status" value="1"/>
</dbReference>
<dbReference type="PROSITE" id="PS51201">
    <property type="entry name" value="RCK_N"/>
    <property type="match status" value="1"/>
</dbReference>
<dbReference type="SUPFAM" id="SSF81324">
    <property type="entry name" value="Voltage-gated potassium channels"/>
    <property type="match status" value="1"/>
</dbReference>
<evidence type="ECO:0000313" key="5">
    <source>
        <dbReference type="Proteomes" id="UP000527143"/>
    </source>
</evidence>
<dbReference type="EMBL" id="JACIJF010000001">
    <property type="protein sequence ID" value="MBB5709000.1"/>
    <property type="molecule type" value="Genomic_DNA"/>
</dbReference>
<evidence type="ECO:0000256" key="2">
    <source>
        <dbReference type="SAM" id="Phobius"/>
    </source>
</evidence>
<dbReference type="GO" id="GO:0005886">
    <property type="term" value="C:plasma membrane"/>
    <property type="evidence" value="ECO:0007669"/>
    <property type="project" value="UniProtKB-SubCell"/>
</dbReference>
<dbReference type="SUPFAM" id="SSF51735">
    <property type="entry name" value="NAD(P)-binding Rossmann-fold domains"/>
    <property type="match status" value="1"/>
</dbReference>
<keyword evidence="4" id="KW-0813">Transport</keyword>
<accession>A0A840YJM3</accession>
<keyword evidence="4" id="KW-0407">Ion channel</keyword>
<gene>
    <name evidence="4" type="ORF">FHT02_000206</name>
</gene>
<sequence length="340" mass="35949">MAALQPGTLKRKSSLPVWLAIGWRVAAVLALLALAVGVHWIERDGLKDTADGQVSFLDIIYFTSISITTTGYGDIVPVSTAARMFDALVVTPIRIFVVLLFLGTAYNFVLKRSWDRWRMTIIQRNLQGHIVVAGYGKTGSEAVDELIARGATADNFVVIDADPDAIAHAQACGCIVVQGDATRDQLLEDVRITQAKAMIVAAGRDDTSILITLTARHLAPDLPISIIVRNEDNEFPARAAGATTVINPVSFAGLLLASSCTGTNIAASLADLASARGKVALTERPVRVGEIGKPLGAIATGLGVQLRRNGQAFSFADPEAETLLAGDSVIEIIATPLAQA</sequence>
<protein>
    <submittedName>
        <fullName evidence="4">Voltage-gated potassium channel</fullName>
    </submittedName>
</protein>
<feature type="transmembrane region" description="Helical" evidence="2">
    <location>
        <begin position="21"/>
        <end position="41"/>
    </location>
</feature>
<dbReference type="GO" id="GO:0006813">
    <property type="term" value="P:potassium ion transport"/>
    <property type="evidence" value="ECO:0007669"/>
    <property type="project" value="InterPro"/>
</dbReference>
<evidence type="ECO:0000259" key="3">
    <source>
        <dbReference type="PROSITE" id="PS51201"/>
    </source>
</evidence>
<dbReference type="Proteomes" id="UP000527143">
    <property type="component" value="Unassembled WGS sequence"/>
</dbReference>
<keyword evidence="2" id="KW-1133">Transmembrane helix</keyword>
<dbReference type="InterPro" id="IPR003148">
    <property type="entry name" value="RCK_N"/>
</dbReference>
<keyword evidence="2" id="KW-0472">Membrane</keyword>
<dbReference type="Pfam" id="PF02254">
    <property type="entry name" value="TrkA_N"/>
    <property type="match status" value="1"/>
</dbReference>
<reference evidence="4 5" key="1">
    <citation type="submission" date="2020-08" db="EMBL/GenBank/DDBJ databases">
        <title>Genomic Encyclopedia of Type Strains, Phase IV (KMG-IV): sequencing the most valuable type-strain genomes for metagenomic binning, comparative biology and taxonomic classification.</title>
        <authorList>
            <person name="Goeker M."/>
        </authorList>
    </citation>
    <scope>NUCLEOTIDE SEQUENCE [LARGE SCALE GENOMIC DNA]</scope>
    <source>
        <strain evidence="4 5">DSM 26736</strain>
    </source>
</reference>
<proteinExistence type="predicted"/>
<comment type="caution">
    <text evidence="4">The sequence shown here is derived from an EMBL/GenBank/DDBJ whole genome shotgun (WGS) entry which is preliminary data.</text>
</comment>
<keyword evidence="5" id="KW-1185">Reference proteome</keyword>
<dbReference type="GO" id="GO:0034220">
    <property type="term" value="P:monoatomic ion transmembrane transport"/>
    <property type="evidence" value="ECO:0007669"/>
    <property type="project" value="UniProtKB-KW"/>
</dbReference>
<evidence type="ECO:0000256" key="1">
    <source>
        <dbReference type="ARBA" id="ARBA00004651"/>
    </source>
</evidence>
<dbReference type="RefSeq" id="WP_184083347.1">
    <property type="nucleotide sequence ID" value="NZ_JACIJF010000001.1"/>
</dbReference>
<feature type="domain" description="RCK N-terminal" evidence="3">
    <location>
        <begin position="127"/>
        <end position="247"/>
    </location>
</feature>
<dbReference type="Pfam" id="PF07885">
    <property type="entry name" value="Ion_trans_2"/>
    <property type="match status" value="1"/>
</dbReference>
<name>A0A840YJM3_9SPHN</name>
<dbReference type="PANTHER" id="PTHR43833:SF9">
    <property type="entry name" value="POTASSIUM CHANNEL PROTEIN YUGO-RELATED"/>
    <property type="match status" value="1"/>
</dbReference>
<dbReference type="Gene3D" id="3.40.50.720">
    <property type="entry name" value="NAD(P)-binding Rossmann-like Domain"/>
    <property type="match status" value="1"/>
</dbReference>
<feature type="transmembrane region" description="Helical" evidence="2">
    <location>
        <begin position="87"/>
        <end position="109"/>
    </location>
</feature>
<keyword evidence="4" id="KW-0406">Ion transport</keyword>